<dbReference type="EMBL" id="JACBZX010000001">
    <property type="protein sequence ID" value="NYG37642.1"/>
    <property type="molecule type" value="Genomic_DNA"/>
</dbReference>
<evidence type="ECO:0000256" key="1">
    <source>
        <dbReference type="SAM" id="MobiDB-lite"/>
    </source>
</evidence>
<name>A0A852X2R3_9MICO</name>
<dbReference type="SUPFAM" id="SSF52733">
    <property type="entry name" value="Nicotinate mononucleotide:5,6-dimethylbenzimidazole phosphoribosyltransferase (CobT)"/>
    <property type="match status" value="1"/>
</dbReference>
<comment type="caution">
    <text evidence="3">The sequence shown here is derived from an EMBL/GenBank/DDBJ whole genome shotgun (WGS) entry which is preliminary data.</text>
</comment>
<dbReference type="EC" id="2.4.2.21" evidence="3"/>
<dbReference type="GO" id="GO:0016491">
    <property type="term" value="F:oxidoreductase activity"/>
    <property type="evidence" value="ECO:0007669"/>
    <property type="project" value="InterPro"/>
</dbReference>
<evidence type="ECO:0000259" key="2">
    <source>
        <dbReference type="Pfam" id="PF00881"/>
    </source>
</evidence>
<dbReference type="RefSeq" id="WP_343037059.1">
    <property type="nucleotide sequence ID" value="NZ_JACBZX010000001.1"/>
</dbReference>
<reference evidence="3 4" key="1">
    <citation type="submission" date="2020-07" db="EMBL/GenBank/DDBJ databases">
        <title>Sequencing the genomes of 1000 actinobacteria strains.</title>
        <authorList>
            <person name="Klenk H.-P."/>
        </authorList>
    </citation>
    <scope>NUCLEOTIDE SEQUENCE [LARGE SCALE GENOMIC DNA]</scope>
    <source>
        <strain evidence="3 4">DSM 24723</strain>
    </source>
</reference>
<dbReference type="CDD" id="cd02439">
    <property type="entry name" value="DMB-PRT_CobT"/>
    <property type="match status" value="1"/>
</dbReference>
<keyword evidence="4" id="KW-1185">Reference proteome</keyword>
<keyword evidence="3" id="KW-0808">Transferase</keyword>
<dbReference type="Gene3D" id="3.40.50.10210">
    <property type="match status" value="1"/>
</dbReference>
<dbReference type="InterPro" id="IPR012825">
    <property type="entry name" value="BluB"/>
</dbReference>
<dbReference type="SUPFAM" id="SSF55469">
    <property type="entry name" value="FMN-dependent nitroreductase-like"/>
    <property type="match status" value="1"/>
</dbReference>
<sequence length="626" mass="63865">MSGSGADDASPRYARPVPSVGDASSAAERRADPAGWAMGADVVAALDQVVGGRRDIRRYRPDPVPEELLRQVLEAGHAAPSVGHSQPWRFVVVTDPLTRDRAAAMADRCRLDQAHLLTDDRAARMLDLKLEGLREAPVGVVVACDRRTPASGVLGRATFHDADLWSCAAAVENMWLAARARGLGMGWVTLFEPAALADLLGLPEGVETLGWMCLGWPDERPPEPGLQRAAWSRKVPLDEVIVRERWSEGAGPAPARSYLAAPSADQLVSATDAADELLSPPESLGVLDRAISRVVACAGDAVAGGTLVLAAADQPVTAHGVSAYPASTTRDILAASLAGTSLGATTASAGGLGVVVVDAGVDDGTDGEVDTDADDPVEVIHAGEGGAHHLDREVSSLRDARPRDARGDLVGADAMTRADVDRLLARGREIGAGAASDGLVCLGEAGVGNTTTAAALACALLGLEPQDAVGLGAGSDAEIVARKREVVAAALARTAGQRGPGHGGAQSAETAGEDALQALAAVGGPEMAVLTGVVLGAVEQGAAVVLDGLAGSLPALVAARIEPGVQAHLVAGHVSRERAHALVLRELGLEPLLALRLRAGEGVGACLAASMLLQGLAARRATARTR</sequence>
<evidence type="ECO:0000313" key="4">
    <source>
        <dbReference type="Proteomes" id="UP000592181"/>
    </source>
</evidence>
<dbReference type="InterPro" id="IPR000415">
    <property type="entry name" value="Nitroreductase-like"/>
</dbReference>
<proteinExistence type="predicted"/>
<dbReference type="InterPro" id="IPR029479">
    <property type="entry name" value="Nitroreductase"/>
</dbReference>
<dbReference type="Pfam" id="PF02277">
    <property type="entry name" value="DBI_PRT"/>
    <property type="match status" value="1"/>
</dbReference>
<dbReference type="Gene3D" id="3.40.109.10">
    <property type="entry name" value="NADH Oxidase"/>
    <property type="match status" value="1"/>
</dbReference>
<dbReference type="Proteomes" id="UP000592181">
    <property type="component" value="Unassembled WGS sequence"/>
</dbReference>
<dbReference type="InterPro" id="IPR003200">
    <property type="entry name" value="Nict_dMeBzImd_PRibTrfase"/>
</dbReference>
<dbReference type="PANTHER" id="PTHR43463">
    <property type="entry name" value="NICOTINATE-NUCLEOTIDE--DIMETHYLBENZIMIDAZOLE PHOSPHORIBOSYLTRANSFERASE"/>
    <property type="match status" value="1"/>
</dbReference>
<dbReference type="AlphaFoldDB" id="A0A852X2R3"/>
<keyword evidence="3" id="KW-0328">Glycosyltransferase</keyword>
<gene>
    <name evidence="3" type="ORF">BJY28_002111</name>
</gene>
<protein>
    <submittedName>
        <fullName evidence="3">Nicotinate-nucleotide--dimethylbenzimidazole phosphoribosyltransferase</fullName>
        <ecNumber evidence="3">2.4.2.21</ecNumber>
    </submittedName>
</protein>
<accession>A0A852X2R3</accession>
<organism evidence="3 4">
    <name type="scientific">Janibacter alkaliphilus</name>
    <dbReference type="NCBI Taxonomy" id="1069963"/>
    <lineage>
        <taxon>Bacteria</taxon>
        <taxon>Bacillati</taxon>
        <taxon>Actinomycetota</taxon>
        <taxon>Actinomycetes</taxon>
        <taxon>Micrococcales</taxon>
        <taxon>Intrasporangiaceae</taxon>
        <taxon>Janibacter</taxon>
    </lineage>
</organism>
<feature type="domain" description="Nitroreductase" evidence="2">
    <location>
        <begin position="52"/>
        <end position="216"/>
    </location>
</feature>
<dbReference type="NCBIfam" id="TIGR02476">
    <property type="entry name" value="BluB"/>
    <property type="match status" value="1"/>
</dbReference>
<dbReference type="GO" id="GO:0008939">
    <property type="term" value="F:nicotinate-nucleotide-dimethylbenzimidazole phosphoribosyltransferase activity"/>
    <property type="evidence" value="ECO:0007669"/>
    <property type="project" value="UniProtKB-EC"/>
</dbReference>
<dbReference type="Pfam" id="PF00881">
    <property type="entry name" value="Nitroreductase"/>
    <property type="match status" value="1"/>
</dbReference>
<dbReference type="InterPro" id="IPR036087">
    <property type="entry name" value="Nict_dMeBzImd_PRibTrfase_sf"/>
</dbReference>
<evidence type="ECO:0000313" key="3">
    <source>
        <dbReference type="EMBL" id="NYG37642.1"/>
    </source>
</evidence>
<feature type="region of interest" description="Disordered" evidence="1">
    <location>
        <begin position="1"/>
        <end position="28"/>
    </location>
</feature>
<dbReference type="PANTHER" id="PTHR43463:SF1">
    <property type="entry name" value="NICOTINATE-NUCLEOTIDE--DIMETHYLBENZIMIDAZOLE PHOSPHORIBOSYLTRANSFERASE"/>
    <property type="match status" value="1"/>
</dbReference>